<dbReference type="PROSITE" id="PS51904">
    <property type="entry name" value="GLYCOSYL_HYDROL_F25_2"/>
    <property type="match status" value="1"/>
</dbReference>
<dbReference type="SMART" id="SM00641">
    <property type="entry name" value="Glyco_25"/>
    <property type="match status" value="1"/>
</dbReference>
<dbReference type="GO" id="GO:0031640">
    <property type="term" value="P:killing of cells of another organism"/>
    <property type="evidence" value="ECO:0007669"/>
    <property type="project" value="UniProtKB-KW"/>
</dbReference>
<evidence type="ECO:0000313" key="12">
    <source>
        <dbReference type="EMBL" id="ADD43078.1"/>
    </source>
</evidence>
<evidence type="ECO:0000256" key="11">
    <source>
        <dbReference type="ARBA" id="ARBA00055588"/>
    </source>
</evidence>
<dbReference type="FunFam" id="3.20.20.80:FF:000060">
    <property type="entry name" value="Lysozyme M1"/>
    <property type="match status" value="1"/>
</dbReference>
<name>D3PVG4_STANL</name>
<evidence type="ECO:0000256" key="4">
    <source>
        <dbReference type="ARBA" id="ARBA00012732"/>
    </source>
</evidence>
<keyword evidence="13" id="KW-1185">Reference proteome</keyword>
<dbReference type="GO" id="GO:0042742">
    <property type="term" value="P:defense response to bacterium"/>
    <property type="evidence" value="ECO:0007669"/>
    <property type="project" value="UniProtKB-KW"/>
</dbReference>
<reference evidence="12 13" key="1">
    <citation type="journal article" date="2009" name="Stand. Genomic Sci.">
        <title>Complete genome sequence of Stackebrandtia nassauensis type strain (LLR-40K-21).</title>
        <authorList>
            <person name="Munk C."/>
            <person name="Lapidus A."/>
            <person name="Copeland A."/>
            <person name="Jando M."/>
            <person name="Mayilraj S."/>
            <person name="Glavina Del Rio T."/>
            <person name="Nolan M."/>
            <person name="Chen F."/>
            <person name="Lucas S."/>
            <person name="Tice H."/>
            <person name="Cheng J.F."/>
            <person name="Han C."/>
            <person name="Detter J.C."/>
            <person name="Bruce D."/>
            <person name="Goodwin L."/>
            <person name="Chain P."/>
            <person name="Pitluck S."/>
            <person name="Goker M."/>
            <person name="Ovchinikova G."/>
            <person name="Pati A."/>
            <person name="Ivanova N."/>
            <person name="Mavromatis K."/>
            <person name="Chen A."/>
            <person name="Palaniappan K."/>
            <person name="Land M."/>
            <person name="Hauser L."/>
            <person name="Chang Y.J."/>
            <person name="Jeffries C.D."/>
            <person name="Bristow J."/>
            <person name="Eisen J.A."/>
            <person name="Markowitz V."/>
            <person name="Hugenholtz P."/>
            <person name="Kyrpides N.C."/>
            <person name="Klenk H.P."/>
        </authorList>
    </citation>
    <scope>NUCLEOTIDE SEQUENCE [LARGE SCALE GENOMIC DNA]</scope>
    <source>
        <strain evidence="13">DSM 44728 / CIP 108903 / NRRL B-16338 / NBRC 102104 / LLR-40K-21</strain>
    </source>
</reference>
<dbReference type="InterPro" id="IPR002053">
    <property type="entry name" value="Glyco_hydro_25"/>
</dbReference>
<dbReference type="CAZy" id="GH25">
    <property type="family name" value="Glycoside Hydrolase Family 25"/>
</dbReference>
<comment type="function">
    <text evidence="11">This enzyme has both lysozyme (acetylmuramidase) and diacetylmuramidase activities.</text>
</comment>
<dbReference type="KEGG" id="sna:Snas_3414"/>
<evidence type="ECO:0000313" key="13">
    <source>
        <dbReference type="Proteomes" id="UP000000844"/>
    </source>
</evidence>
<evidence type="ECO:0000256" key="6">
    <source>
        <dbReference type="ARBA" id="ARBA00022529"/>
    </source>
</evidence>
<keyword evidence="7" id="KW-0081">Bacteriolytic enzyme</keyword>
<evidence type="ECO:0000256" key="2">
    <source>
        <dbReference type="ARBA" id="ARBA00004613"/>
    </source>
</evidence>
<accession>D3PVG4</accession>
<organism evidence="12 13">
    <name type="scientific">Stackebrandtia nassauensis (strain DSM 44728 / CIP 108903 / NRRL B-16338 / NBRC 102104 / LLR-40K-21)</name>
    <dbReference type="NCBI Taxonomy" id="446470"/>
    <lineage>
        <taxon>Bacteria</taxon>
        <taxon>Bacillati</taxon>
        <taxon>Actinomycetota</taxon>
        <taxon>Actinomycetes</taxon>
        <taxon>Glycomycetales</taxon>
        <taxon>Glycomycetaceae</taxon>
        <taxon>Stackebrandtia</taxon>
    </lineage>
</organism>
<evidence type="ECO:0000256" key="7">
    <source>
        <dbReference type="ARBA" id="ARBA00022638"/>
    </source>
</evidence>
<keyword evidence="10" id="KW-0326">Glycosidase</keyword>
<keyword evidence="5" id="KW-0964">Secreted</keyword>
<dbReference type="GO" id="GO:0005576">
    <property type="term" value="C:extracellular region"/>
    <property type="evidence" value="ECO:0007669"/>
    <property type="project" value="UniProtKB-SubCell"/>
</dbReference>
<dbReference type="GO" id="GO:0009253">
    <property type="term" value="P:peptidoglycan catabolic process"/>
    <property type="evidence" value="ECO:0007669"/>
    <property type="project" value="InterPro"/>
</dbReference>
<evidence type="ECO:0000256" key="1">
    <source>
        <dbReference type="ARBA" id="ARBA00000632"/>
    </source>
</evidence>
<evidence type="ECO:0000256" key="3">
    <source>
        <dbReference type="ARBA" id="ARBA00010646"/>
    </source>
</evidence>
<evidence type="ECO:0000256" key="5">
    <source>
        <dbReference type="ARBA" id="ARBA00022525"/>
    </source>
</evidence>
<comment type="subcellular location">
    <subcellularLocation>
        <location evidence="2">Secreted</location>
    </subcellularLocation>
</comment>
<dbReference type="PANTHER" id="PTHR34135:SF2">
    <property type="entry name" value="LYSOZYME"/>
    <property type="match status" value="1"/>
</dbReference>
<keyword evidence="6" id="KW-0929">Antimicrobial</keyword>
<dbReference type="RefSeq" id="WP_013018649.1">
    <property type="nucleotide sequence ID" value="NC_013947.1"/>
</dbReference>
<dbReference type="PANTHER" id="PTHR34135">
    <property type="entry name" value="LYSOZYME"/>
    <property type="match status" value="1"/>
</dbReference>
<dbReference type="GO" id="GO:0003796">
    <property type="term" value="F:lysozyme activity"/>
    <property type="evidence" value="ECO:0007669"/>
    <property type="project" value="UniProtKB-EC"/>
</dbReference>
<dbReference type="InterPro" id="IPR018077">
    <property type="entry name" value="Glyco_hydro_fam25_subgr"/>
</dbReference>
<dbReference type="EMBL" id="CP001778">
    <property type="protein sequence ID" value="ADD43078.1"/>
    <property type="molecule type" value="Genomic_DNA"/>
</dbReference>
<dbReference type="GO" id="GO:0016998">
    <property type="term" value="P:cell wall macromolecule catabolic process"/>
    <property type="evidence" value="ECO:0007669"/>
    <property type="project" value="InterPro"/>
</dbReference>
<dbReference type="SUPFAM" id="SSF51445">
    <property type="entry name" value="(Trans)glycosidases"/>
    <property type="match status" value="1"/>
</dbReference>
<keyword evidence="8 12" id="KW-0378">Hydrolase</keyword>
<sequence length="252" mass="27358">MVALARRPLRRRFQLIVGALVASLLAVVTLVITAPAEAEAETRAKPAGIDVSRYQGDINWKKVRGGGIQFAWIKATEGTSYIDPKFAANYKGAYGAKVIRGAYHFARPGNSSGTAQARYFARHGGAWSADNRTLPGALDLEAGCHGLSKKQMRGWISDFHSAYKSKTGRHVVIYTTASWWSSCTGNWTGLAKKSPMWVAHWGASSPSVPHGWATWTAWQYTSSGSVSGIAGDVDRNRFNGSRDRLLALANNT</sequence>
<dbReference type="InterPro" id="IPR017853">
    <property type="entry name" value="GH"/>
</dbReference>
<dbReference type="GO" id="GO:0016052">
    <property type="term" value="P:carbohydrate catabolic process"/>
    <property type="evidence" value="ECO:0007669"/>
    <property type="project" value="TreeGrafter"/>
</dbReference>
<dbReference type="AlphaFoldDB" id="D3PVG4"/>
<comment type="catalytic activity">
    <reaction evidence="1">
        <text>Hydrolysis of (1-&gt;4)-beta-linkages between N-acetylmuramic acid and N-acetyl-D-glucosamine residues in a peptidoglycan and between N-acetyl-D-glucosamine residues in chitodextrins.</text>
        <dbReference type="EC" id="3.2.1.17"/>
    </reaction>
</comment>
<dbReference type="eggNOG" id="COG3757">
    <property type="taxonomic scope" value="Bacteria"/>
</dbReference>
<dbReference type="Gene3D" id="3.20.20.80">
    <property type="entry name" value="Glycosidases"/>
    <property type="match status" value="1"/>
</dbReference>
<gene>
    <name evidence="12" type="ordered locus">Snas_3414</name>
</gene>
<dbReference type="HOGENOM" id="CLU_044973_4_0_11"/>
<keyword evidence="9" id="KW-1015">Disulfide bond</keyword>
<dbReference type="Proteomes" id="UP000000844">
    <property type="component" value="Chromosome"/>
</dbReference>
<proteinExistence type="inferred from homology"/>
<protein>
    <recommendedName>
        <fullName evidence="4">lysozyme</fullName>
        <ecNumber evidence="4">3.2.1.17</ecNumber>
    </recommendedName>
</protein>
<evidence type="ECO:0000256" key="10">
    <source>
        <dbReference type="ARBA" id="ARBA00023295"/>
    </source>
</evidence>
<evidence type="ECO:0000256" key="9">
    <source>
        <dbReference type="ARBA" id="ARBA00023157"/>
    </source>
</evidence>
<comment type="similarity">
    <text evidence="3">Belongs to the glycosyl hydrolase 25 family.</text>
</comment>
<evidence type="ECO:0000256" key="8">
    <source>
        <dbReference type="ARBA" id="ARBA00022801"/>
    </source>
</evidence>
<dbReference type="Pfam" id="PF01183">
    <property type="entry name" value="Glyco_hydro_25"/>
    <property type="match status" value="1"/>
</dbReference>
<dbReference type="EC" id="3.2.1.17" evidence="4"/>